<proteinExistence type="inferred from homology"/>
<dbReference type="SMART" id="SM00075">
    <property type="entry name" value="HYDRO"/>
    <property type="match status" value="1"/>
</dbReference>
<evidence type="ECO:0000313" key="7">
    <source>
        <dbReference type="EMBL" id="GBE83670.1"/>
    </source>
</evidence>
<dbReference type="AlphaFoldDB" id="A0A401GNB7"/>
<reference evidence="7 8" key="1">
    <citation type="journal article" date="2018" name="Sci. Rep.">
        <title>Genome sequence of the cauliflower mushroom Sparassis crispa (Hanabiratake) and its association with beneficial usage.</title>
        <authorList>
            <person name="Kiyama R."/>
            <person name="Furutani Y."/>
            <person name="Kawaguchi K."/>
            <person name="Nakanishi T."/>
        </authorList>
    </citation>
    <scope>NUCLEOTIDE SEQUENCE [LARGE SCALE GENOMIC DNA]</scope>
</reference>
<gene>
    <name evidence="7" type="ORF">SCP_0507250</name>
</gene>
<dbReference type="InParanoid" id="A0A401GNB7"/>
<evidence type="ECO:0000256" key="1">
    <source>
        <dbReference type="ARBA" id="ARBA00004191"/>
    </source>
</evidence>
<evidence type="ECO:0000256" key="4">
    <source>
        <dbReference type="ARBA" id="ARBA00022525"/>
    </source>
</evidence>
<keyword evidence="5 6" id="KW-1015">Disulfide bond</keyword>
<evidence type="ECO:0000256" key="5">
    <source>
        <dbReference type="ARBA" id="ARBA00023157"/>
    </source>
</evidence>
<comment type="similarity">
    <text evidence="2 6">Belongs to the fungal hydrophobin family.</text>
</comment>
<dbReference type="GO" id="GO:0005199">
    <property type="term" value="F:structural constituent of cell wall"/>
    <property type="evidence" value="ECO:0007669"/>
    <property type="project" value="InterPro"/>
</dbReference>
<dbReference type="OrthoDB" id="2801305at2759"/>
<dbReference type="InterPro" id="IPR001338">
    <property type="entry name" value="Class_I_Hydrophobin"/>
</dbReference>
<sequence length="128" mass="12699">MFSRFVVASSLALLAVATPWGVPTETATSTVTLTVTAPAPTVTTVSQCNTGSIQCCQSVESANSAAGSALLGLLSIVLDDVNLLLGSDCSPLTVVGVGSGSSCDANPVCCTDNSYGNLISIGCVPISL</sequence>
<evidence type="ECO:0000256" key="6">
    <source>
        <dbReference type="RuleBase" id="RU365009"/>
    </source>
</evidence>
<comment type="caution">
    <text evidence="7">The sequence shown here is derived from an EMBL/GenBank/DDBJ whole genome shotgun (WGS) entry which is preliminary data.</text>
</comment>
<evidence type="ECO:0000256" key="2">
    <source>
        <dbReference type="ARBA" id="ARBA00010446"/>
    </source>
</evidence>
<name>A0A401GNB7_9APHY</name>
<dbReference type="GeneID" id="38780587"/>
<protein>
    <recommendedName>
        <fullName evidence="6">Hydrophobin</fullName>
    </recommendedName>
</protein>
<feature type="signal peptide" evidence="6">
    <location>
        <begin position="1"/>
        <end position="17"/>
    </location>
</feature>
<evidence type="ECO:0000313" key="8">
    <source>
        <dbReference type="Proteomes" id="UP000287166"/>
    </source>
</evidence>
<dbReference type="Proteomes" id="UP000287166">
    <property type="component" value="Unassembled WGS sequence"/>
</dbReference>
<dbReference type="RefSeq" id="XP_027614583.1">
    <property type="nucleotide sequence ID" value="XM_027758782.1"/>
</dbReference>
<keyword evidence="3 6" id="KW-0134">Cell wall</keyword>
<accession>A0A401GNB7</accession>
<dbReference type="Pfam" id="PF01185">
    <property type="entry name" value="Hydrophobin"/>
    <property type="match status" value="1"/>
</dbReference>
<feature type="chain" id="PRO_5018809313" description="Hydrophobin" evidence="6">
    <location>
        <begin position="18"/>
        <end position="128"/>
    </location>
</feature>
<dbReference type="STRING" id="139825.A0A401GNB7"/>
<keyword evidence="6" id="KW-0732">Signal</keyword>
<dbReference type="EMBL" id="BFAD01000005">
    <property type="protein sequence ID" value="GBE83670.1"/>
    <property type="molecule type" value="Genomic_DNA"/>
</dbReference>
<keyword evidence="4 6" id="KW-0964">Secreted</keyword>
<keyword evidence="8" id="KW-1185">Reference proteome</keyword>
<comment type="subcellular location">
    <subcellularLocation>
        <location evidence="1 6">Secreted</location>
        <location evidence="1 6">Cell wall</location>
    </subcellularLocation>
</comment>
<dbReference type="CDD" id="cd23507">
    <property type="entry name" value="hydrophobin_I"/>
    <property type="match status" value="1"/>
</dbReference>
<evidence type="ECO:0000256" key="3">
    <source>
        <dbReference type="ARBA" id="ARBA00022512"/>
    </source>
</evidence>
<dbReference type="GO" id="GO:0009277">
    <property type="term" value="C:fungal-type cell wall"/>
    <property type="evidence" value="ECO:0007669"/>
    <property type="project" value="InterPro"/>
</dbReference>
<organism evidence="7 8">
    <name type="scientific">Sparassis crispa</name>
    <dbReference type="NCBI Taxonomy" id="139825"/>
    <lineage>
        <taxon>Eukaryota</taxon>
        <taxon>Fungi</taxon>
        <taxon>Dikarya</taxon>
        <taxon>Basidiomycota</taxon>
        <taxon>Agaricomycotina</taxon>
        <taxon>Agaricomycetes</taxon>
        <taxon>Polyporales</taxon>
        <taxon>Sparassidaceae</taxon>
        <taxon>Sparassis</taxon>
    </lineage>
</organism>